<accession>A0A1F5TSK5</accession>
<name>A0A1F5TSK5_9BACT</name>
<dbReference type="PANTHER" id="PTHR33154">
    <property type="entry name" value="TRANSCRIPTIONAL REGULATOR, ARSR FAMILY"/>
    <property type="match status" value="1"/>
</dbReference>
<dbReference type="PROSITE" id="PS50987">
    <property type="entry name" value="HTH_ARSR_2"/>
    <property type="match status" value="1"/>
</dbReference>
<keyword evidence="1" id="KW-0805">Transcription regulation</keyword>
<dbReference type="Pfam" id="PF01022">
    <property type="entry name" value="HTH_5"/>
    <property type="match status" value="1"/>
</dbReference>
<evidence type="ECO:0000256" key="1">
    <source>
        <dbReference type="ARBA" id="ARBA00023015"/>
    </source>
</evidence>
<dbReference type="InterPro" id="IPR011991">
    <property type="entry name" value="ArsR-like_HTH"/>
</dbReference>
<dbReference type="InterPro" id="IPR036388">
    <property type="entry name" value="WH-like_DNA-bd_sf"/>
</dbReference>
<dbReference type="GO" id="GO:0003700">
    <property type="term" value="F:DNA-binding transcription factor activity"/>
    <property type="evidence" value="ECO:0007669"/>
    <property type="project" value="InterPro"/>
</dbReference>
<evidence type="ECO:0000259" key="4">
    <source>
        <dbReference type="PROSITE" id="PS50987"/>
    </source>
</evidence>
<evidence type="ECO:0000313" key="5">
    <source>
        <dbReference type="EMBL" id="OGF41905.1"/>
    </source>
</evidence>
<dbReference type="NCBIfam" id="NF033788">
    <property type="entry name" value="HTH_metalloreg"/>
    <property type="match status" value="1"/>
</dbReference>
<dbReference type="CDD" id="cd00090">
    <property type="entry name" value="HTH_ARSR"/>
    <property type="match status" value="1"/>
</dbReference>
<keyword evidence="2" id="KW-0238">DNA-binding</keyword>
<comment type="caution">
    <text evidence="5">The sequence shown here is derived from an EMBL/GenBank/DDBJ whole genome shotgun (WGS) entry which is preliminary data.</text>
</comment>
<dbReference type="GO" id="GO:0003677">
    <property type="term" value="F:DNA binding"/>
    <property type="evidence" value="ECO:0007669"/>
    <property type="project" value="UniProtKB-KW"/>
</dbReference>
<evidence type="ECO:0000256" key="2">
    <source>
        <dbReference type="ARBA" id="ARBA00023125"/>
    </source>
</evidence>
<dbReference type="PANTHER" id="PTHR33154:SF33">
    <property type="entry name" value="TRANSCRIPTIONAL REPRESSOR SDPR"/>
    <property type="match status" value="1"/>
</dbReference>
<dbReference type="SMART" id="SM00418">
    <property type="entry name" value="HTH_ARSR"/>
    <property type="match status" value="1"/>
</dbReference>
<gene>
    <name evidence="5" type="ORF">A2531_04320</name>
</gene>
<dbReference type="InterPro" id="IPR001845">
    <property type="entry name" value="HTH_ArsR_DNA-bd_dom"/>
</dbReference>
<protein>
    <recommendedName>
        <fullName evidence="4">HTH arsR-type domain-containing protein</fullName>
    </recommendedName>
</protein>
<dbReference type="Gene3D" id="1.10.10.10">
    <property type="entry name" value="Winged helix-like DNA-binding domain superfamily/Winged helix DNA-binding domain"/>
    <property type="match status" value="1"/>
</dbReference>
<dbReference type="Proteomes" id="UP000177579">
    <property type="component" value="Unassembled WGS sequence"/>
</dbReference>
<keyword evidence="3" id="KW-0804">Transcription</keyword>
<feature type="domain" description="HTH arsR-type" evidence="4">
    <location>
        <begin position="1"/>
        <end position="94"/>
    </location>
</feature>
<reference evidence="5 6" key="1">
    <citation type="journal article" date="2016" name="Nat. Commun.">
        <title>Thousands of microbial genomes shed light on interconnected biogeochemical processes in an aquifer system.</title>
        <authorList>
            <person name="Anantharaman K."/>
            <person name="Brown C.T."/>
            <person name="Hug L.A."/>
            <person name="Sharon I."/>
            <person name="Castelle C.J."/>
            <person name="Probst A.J."/>
            <person name="Thomas B.C."/>
            <person name="Singh A."/>
            <person name="Wilkins M.J."/>
            <person name="Karaoz U."/>
            <person name="Brodie E.L."/>
            <person name="Williams K.H."/>
            <person name="Hubbard S.S."/>
            <person name="Banfield J.F."/>
        </authorList>
    </citation>
    <scope>NUCLEOTIDE SEQUENCE [LARGE SCALE GENOMIC DNA]</scope>
</reference>
<evidence type="ECO:0000256" key="3">
    <source>
        <dbReference type="ARBA" id="ARBA00023163"/>
    </source>
</evidence>
<dbReference type="PRINTS" id="PR00778">
    <property type="entry name" value="HTHARSR"/>
</dbReference>
<organism evidence="5 6">
    <name type="scientific">Candidatus Falkowbacteria bacterium RIFOXYD2_FULL_34_120</name>
    <dbReference type="NCBI Taxonomy" id="1798007"/>
    <lineage>
        <taxon>Bacteria</taxon>
        <taxon>Candidatus Falkowiibacteriota</taxon>
    </lineage>
</organism>
<proteinExistence type="predicted"/>
<dbReference type="SUPFAM" id="SSF46785">
    <property type="entry name" value="Winged helix' DNA-binding domain"/>
    <property type="match status" value="1"/>
</dbReference>
<dbReference type="AlphaFoldDB" id="A0A1F5TSK5"/>
<evidence type="ECO:0000313" key="6">
    <source>
        <dbReference type="Proteomes" id="UP000177579"/>
    </source>
</evidence>
<dbReference type="EMBL" id="MFGO01000002">
    <property type="protein sequence ID" value="OGF41905.1"/>
    <property type="molecule type" value="Genomic_DNA"/>
</dbReference>
<sequence length="94" mass="11080">MTKEFADLAKFLRVAGEDNRLKILCILKDGEHCVCEIVDNLDLPQNLISTHLKALKELKLVESRKEWKKVYYSVNKKTFKKYNSLLTNFLKNYE</sequence>
<dbReference type="InterPro" id="IPR051081">
    <property type="entry name" value="HTH_MetalResp_TranReg"/>
</dbReference>
<dbReference type="InterPro" id="IPR036390">
    <property type="entry name" value="WH_DNA-bd_sf"/>
</dbReference>